<proteinExistence type="inferred from homology"/>
<dbReference type="GO" id="GO:0005739">
    <property type="term" value="C:mitochondrion"/>
    <property type="evidence" value="ECO:0007669"/>
    <property type="project" value="TreeGrafter"/>
</dbReference>
<dbReference type="Gene3D" id="3.30.300.130">
    <property type="entry name" value="Fe-S cluster assembly (FSCA)"/>
    <property type="match status" value="1"/>
</dbReference>
<dbReference type="SUPFAM" id="SSF117916">
    <property type="entry name" value="Fe-S cluster assembly (FSCA) domain-like"/>
    <property type="match status" value="1"/>
</dbReference>
<dbReference type="GO" id="GO:0016226">
    <property type="term" value="P:iron-sulfur cluster assembly"/>
    <property type="evidence" value="ECO:0007669"/>
    <property type="project" value="InterPro"/>
</dbReference>
<dbReference type="EMBL" id="HBNS01044787">
    <property type="protein sequence ID" value="CAE4644640.1"/>
    <property type="molecule type" value="Transcribed_RNA"/>
</dbReference>
<dbReference type="GO" id="GO:0051536">
    <property type="term" value="F:iron-sulfur cluster binding"/>
    <property type="evidence" value="ECO:0007669"/>
    <property type="project" value="InterPro"/>
</dbReference>
<dbReference type="PANTHER" id="PTHR11178">
    <property type="entry name" value="IRON-SULFUR CLUSTER SCAFFOLD PROTEIN NFU-RELATED"/>
    <property type="match status" value="1"/>
</dbReference>
<feature type="domain" description="NIF system FeS cluster assembly NifU C-terminal" evidence="2">
    <location>
        <begin position="36"/>
        <end position="72"/>
    </location>
</feature>
<dbReference type="Pfam" id="PF01106">
    <property type="entry name" value="NifU"/>
    <property type="match status" value="1"/>
</dbReference>
<sequence length="112" mass="12474">MLQLKKSPLVCFIFFQKTNVLLILHKNHLFTKTINSVQLAGSCVGCPSSSVTLKNGVENMLMHYIPEVTGVESIEEETEDNGKEVVVEQTETEKKNKSYEERLAAAGIPFSD</sequence>
<reference evidence="3" key="1">
    <citation type="submission" date="2021-01" db="EMBL/GenBank/DDBJ databases">
        <authorList>
            <person name="Corre E."/>
            <person name="Pelletier E."/>
            <person name="Niang G."/>
            <person name="Scheremetjew M."/>
            <person name="Finn R."/>
            <person name="Kale V."/>
            <person name="Holt S."/>
            <person name="Cochrane G."/>
            <person name="Meng A."/>
            <person name="Brown T."/>
            <person name="Cohen L."/>
        </authorList>
    </citation>
    <scope>NUCLEOTIDE SEQUENCE</scope>
    <source>
        <strain evidence="3">GSO104</strain>
    </source>
</reference>
<accession>A0A7S4SGG7</accession>
<dbReference type="InterPro" id="IPR001075">
    <property type="entry name" value="NIF_FeS_clus_asmbl_NifU_C"/>
</dbReference>
<name>A0A7S4SGG7_9STRA</name>
<evidence type="ECO:0000313" key="3">
    <source>
        <dbReference type="EMBL" id="CAE4644640.1"/>
    </source>
</evidence>
<dbReference type="AlphaFoldDB" id="A0A7S4SGG7"/>
<protein>
    <recommendedName>
        <fullName evidence="2">NIF system FeS cluster assembly NifU C-terminal domain-containing protein</fullName>
    </recommendedName>
</protein>
<dbReference type="PANTHER" id="PTHR11178:SF1">
    <property type="entry name" value="NFU1 IRON-SULFUR CLUSTER SCAFFOLD HOMOLOG, MITOCHONDRIAL"/>
    <property type="match status" value="1"/>
</dbReference>
<dbReference type="GO" id="GO:0005506">
    <property type="term" value="F:iron ion binding"/>
    <property type="evidence" value="ECO:0007669"/>
    <property type="project" value="InterPro"/>
</dbReference>
<organism evidence="3">
    <name type="scientific">Ditylum brightwellii</name>
    <dbReference type="NCBI Taxonomy" id="49249"/>
    <lineage>
        <taxon>Eukaryota</taxon>
        <taxon>Sar</taxon>
        <taxon>Stramenopiles</taxon>
        <taxon>Ochrophyta</taxon>
        <taxon>Bacillariophyta</taxon>
        <taxon>Mediophyceae</taxon>
        <taxon>Lithodesmiophycidae</taxon>
        <taxon>Lithodesmiales</taxon>
        <taxon>Lithodesmiaceae</taxon>
        <taxon>Ditylum</taxon>
    </lineage>
</organism>
<comment type="similarity">
    <text evidence="1">Belongs to the NifU family.</text>
</comment>
<evidence type="ECO:0000256" key="1">
    <source>
        <dbReference type="ARBA" id="ARBA00006420"/>
    </source>
</evidence>
<gene>
    <name evidence="3" type="ORF">DBRI00130_LOCUS34683</name>
</gene>
<evidence type="ECO:0000259" key="2">
    <source>
        <dbReference type="Pfam" id="PF01106"/>
    </source>
</evidence>
<dbReference type="InterPro" id="IPR034904">
    <property type="entry name" value="FSCA_dom_sf"/>
</dbReference>